<organism evidence="1">
    <name type="scientific">Anguilla anguilla</name>
    <name type="common">European freshwater eel</name>
    <name type="synonym">Muraena anguilla</name>
    <dbReference type="NCBI Taxonomy" id="7936"/>
    <lineage>
        <taxon>Eukaryota</taxon>
        <taxon>Metazoa</taxon>
        <taxon>Chordata</taxon>
        <taxon>Craniata</taxon>
        <taxon>Vertebrata</taxon>
        <taxon>Euteleostomi</taxon>
        <taxon>Actinopterygii</taxon>
        <taxon>Neopterygii</taxon>
        <taxon>Teleostei</taxon>
        <taxon>Anguilliformes</taxon>
        <taxon>Anguillidae</taxon>
        <taxon>Anguilla</taxon>
    </lineage>
</organism>
<reference evidence="1" key="1">
    <citation type="submission" date="2014-11" db="EMBL/GenBank/DDBJ databases">
        <authorList>
            <person name="Amaro Gonzalez C."/>
        </authorList>
    </citation>
    <scope>NUCLEOTIDE SEQUENCE</scope>
</reference>
<dbReference type="EMBL" id="GBXM01003884">
    <property type="protein sequence ID" value="JAI04694.1"/>
    <property type="molecule type" value="Transcribed_RNA"/>
</dbReference>
<evidence type="ECO:0000313" key="1">
    <source>
        <dbReference type="EMBL" id="JAI04694.1"/>
    </source>
</evidence>
<protein>
    <submittedName>
        <fullName evidence="1">Uncharacterized protein</fullName>
    </submittedName>
</protein>
<reference evidence="1" key="2">
    <citation type="journal article" date="2015" name="Fish Shellfish Immunol.">
        <title>Early steps in the European eel (Anguilla anguilla)-Vibrio vulnificus interaction in the gills: Role of the RtxA13 toxin.</title>
        <authorList>
            <person name="Callol A."/>
            <person name="Pajuelo D."/>
            <person name="Ebbesson L."/>
            <person name="Teles M."/>
            <person name="MacKenzie S."/>
            <person name="Amaro C."/>
        </authorList>
    </citation>
    <scope>NUCLEOTIDE SEQUENCE</scope>
</reference>
<sequence>MCIRTSCHKYRCSCGLRKQRRTKYTRLKHYF</sequence>
<dbReference type="AlphaFoldDB" id="A0A0E9XSL9"/>
<accession>A0A0E9XSL9</accession>
<proteinExistence type="predicted"/>
<name>A0A0E9XSL9_ANGAN</name>